<reference evidence="4 5" key="1">
    <citation type="submission" date="2020-05" db="EMBL/GenBank/DDBJ databases">
        <title>Mucilaginibacter mali sp. nov.</title>
        <authorList>
            <person name="Kim H.S."/>
            <person name="Lee K.C."/>
            <person name="Suh M.K."/>
            <person name="Kim J.-S."/>
            <person name="Han K.-I."/>
            <person name="Eom M.K."/>
            <person name="Shin Y.K."/>
            <person name="Lee J.-S."/>
        </authorList>
    </citation>
    <scope>NUCLEOTIDE SEQUENCE [LARGE SCALE GENOMIC DNA]</scope>
    <source>
        <strain evidence="4 5">G2-14</strain>
    </source>
</reference>
<evidence type="ECO:0000259" key="2">
    <source>
        <dbReference type="Pfam" id="PF00534"/>
    </source>
</evidence>
<keyword evidence="1 4" id="KW-0808">Transferase</keyword>
<dbReference type="PANTHER" id="PTHR46401:SF2">
    <property type="entry name" value="GLYCOSYLTRANSFERASE WBBK-RELATED"/>
    <property type="match status" value="1"/>
</dbReference>
<keyword evidence="5" id="KW-1185">Reference proteome</keyword>
<proteinExistence type="predicted"/>
<evidence type="ECO:0000256" key="1">
    <source>
        <dbReference type="ARBA" id="ARBA00022679"/>
    </source>
</evidence>
<protein>
    <submittedName>
        <fullName evidence="4">Glycosyltransferase family 4 protein</fullName>
    </submittedName>
</protein>
<name>A0A7D4UC24_9SPHI</name>
<dbReference type="Gene3D" id="3.40.50.2000">
    <property type="entry name" value="Glycogen Phosphorylase B"/>
    <property type="match status" value="2"/>
</dbReference>
<dbReference type="AlphaFoldDB" id="A0A7D4UC24"/>
<dbReference type="CDD" id="cd03809">
    <property type="entry name" value="GT4_MtfB-like"/>
    <property type="match status" value="1"/>
</dbReference>
<dbReference type="PANTHER" id="PTHR46401">
    <property type="entry name" value="GLYCOSYLTRANSFERASE WBBK-RELATED"/>
    <property type="match status" value="1"/>
</dbReference>
<evidence type="ECO:0000313" key="4">
    <source>
        <dbReference type="EMBL" id="QKJ31418.1"/>
    </source>
</evidence>
<dbReference type="KEGG" id="mmab:HQ865_17150"/>
<dbReference type="InterPro" id="IPR001296">
    <property type="entry name" value="Glyco_trans_1"/>
</dbReference>
<accession>A0A7D4UC24</accession>
<sequence>MSKRRVLVTFDSMKDTNCGYFSFGKGLGDALLKANHGKFDIQLYLFPVTDHFDGRVSIVRRNRLHDLYFSGHNKYDLVHLTDQRTRLHPTRLKAKKIMTIHDINKVHINKSKPHRIQAFLNNLRKKVIACDRVVAISQFVADDVIKYIPEAREKMSVIYNGADRLTVPAGHQPAYKPAKPFLFTIGLLSPQKGFHFIPPLLQGNDYELVIAGIETPHKQTILETAEKFGVADRVTITGPVSEADKAWYYQNCSAFIFPSRAEGFGLPVIEAMHFGKPVFLARYTSLPEVGGDAAYYFDNFEPDHMQQVFNKGMLDYTANNRTDSIIANANKFTWENAAKQYLEMYEGLLSEPGR</sequence>
<dbReference type="GO" id="GO:0016757">
    <property type="term" value="F:glycosyltransferase activity"/>
    <property type="evidence" value="ECO:0007669"/>
    <property type="project" value="InterPro"/>
</dbReference>
<dbReference type="Pfam" id="PF00534">
    <property type="entry name" value="Glycos_transf_1"/>
    <property type="match status" value="1"/>
</dbReference>
<dbReference type="Proteomes" id="UP000505355">
    <property type="component" value="Chromosome"/>
</dbReference>
<organism evidence="4 5">
    <name type="scientific">Mucilaginibacter mali</name>
    <dbReference type="NCBI Taxonomy" id="2740462"/>
    <lineage>
        <taxon>Bacteria</taxon>
        <taxon>Pseudomonadati</taxon>
        <taxon>Bacteroidota</taxon>
        <taxon>Sphingobacteriia</taxon>
        <taxon>Sphingobacteriales</taxon>
        <taxon>Sphingobacteriaceae</taxon>
        <taxon>Mucilaginibacter</taxon>
    </lineage>
</organism>
<feature type="domain" description="Glycosyltransferase subfamily 4-like N-terminal" evidence="3">
    <location>
        <begin position="62"/>
        <end position="163"/>
    </location>
</feature>
<feature type="domain" description="Glycosyl transferase family 1" evidence="2">
    <location>
        <begin position="178"/>
        <end position="328"/>
    </location>
</feature>
<evidence type="ECO:0000259" key="3">
    <source>
        <dbReference type="Pfam" id="PF13439"/>
    </source>
</evidence>
<dbReference type="Pfam" id="PF13439">
    <property type="entry name" value="Glyco_transf_4"/>
    <property type="match status" value="1"/>
</dbReference>
<dbReference type="SUPFAM" id="SSF53756">
    <property type="entry name" value="UDP-Glycosyltransferase/glycogen phosphorylase"/>
    <property type="match status" value="1"/>
</dbReference>
<gene>
    <name evidence="4" type="ORF">HQ865_17150</name>
</gene>
<dbReference type="RefSeq" id="WP_173416078.1">
    <property type="nucleotide sequence ID" value="NZ_CP054139.1"/>
</dbReference>
<evidence type="ECO:0000313" key="5">
    <source>
        <dbReference type="Proteomes" id="UP000505355"/>
    </source>
</evidence>
<dbReference type="EMBL" id="CP054139">
    <property type="protein sequence ID" value="QKJ31418.1"/>
    <property type="molecule type" value="Genomic_DNA"/>
</dbReference>
<dbReference type="InterPro" id="IPR028098">
    <property type="entry name" value="Glyco_trans_4-like_N"/>
</dbReference>